<dbReference type="Proteomes" id="UP001233999">
    <property type="component" value="Unassembled WGS sequence"/>
</dbReference>
<keyword evidence="1" id="KW-1133">Transmembrane helix</keyword>
<feature type="non-terminal residue" evidence="2">
    <location>
        <position position="166"/>
    </location>
</feature>
<dbReference type="EMBL" id="JASPKZ010002300">
    <property type="protein sequence ID" value="KAJ9596004.1"/>
    <property type="molecule type" value="Genomic_DNA"/>
</dbReference>
<keyword evidence="1" id="KW-0472">Membrane</keyword>
<name>A0AAD8ABG5_DIPPU</name>
<feature type="transmembrane region" description="Helical" evidence="1">
    <location>
        <begin position="56"/>
        <end position="76"/>
    </location>
</feature>
<evidence type="ECO:0000313" key="2">
    <source>
        <dbReference type="EMBL" id="KAJ9596004.1"/>
    </source>
</evidence>
<reference evidence="2" key="2">
    <citation type="submission" date="2023-05" db="EMBL/GenBank/DDBJ databases">
        <authorList>
            <person name="Fouks B."/>
        </authorList>
    </citation>
    <scope>NUCLEOTIDE SEQUENCE</scope>
    <source>
        <strain evidence="2">Stay&amp;Tobe</strain>
        <tissue evidence="2">Testes</tissue>
    </source>
</reference>
<feature type="transmembrane region" description="Helical" evidence="1">
    <location>
        <begin position="12"/>
        <end position="36"/>
    </location>
</feature>
<keyword evidence="3" id="KW-1185">Reference proteome</keyword>
<comment type="caution">
    <text evidence="2">The sequence shown here is derived from an EMBL/GenBank/DDBJ whole genome shotgun (WGS) entry which is preliminary data.</text>
</comment>
<accession>A0AAD8ABG5</accession>
<keyword evidence="1" id="KW-0812">Transmembrane</keyword>
<organism evidence="2 3">
    <name type="scientific">Diploptera punctata</name>
    <name type="common">Pacific beetle cockroach</name>
    <dbReference type="NCBI Taxonomy" id="6984"/>
    <lineage>
        <taxon>Eukaryota</taxon>
        <taxon>Metazoa</taxon>
        <taxon>Ecdysozoa</taxon>
        <taxon>Arthropoda</taxon>
        <taxon>Hexapoda</taxon>
        <taxon>Insecta</taxon>
        <taxon>Pterygota</taxon>
        <taxon>Neoptera</taxon>
        <taxon>Polyneoptera</taxon>
        <taxon>Dictyoptera</taxon>
        <taxon>Blattodea</taxon>
        <taxon>Blaberoidea</taxon>
        <taxon>Blaberidae</taxon>
        <taxon>Diplopterinae</taxon>
        <taxon>Diploptera</taxon>
    </lineage>
</organism>
<protein>
    <submittedName>
        <fullName evidence="2">Uncharacterized protein</fullName>
    </submittedName>
</protein>
<proteinExistence type="predicted"/>
<reference evidence="2" key="1">
    <citation type="journal article" date="2023" name="IScience">
        <title>Live-bearing cockroach genome reveals convergent evolutionary mechanisms linked to viviparity in insects and beyond.</title>
        <authorList>
            <person name="Fouks B."/>
            <person name="Harrison M.C."/>
            <person name="Mikhailova A.A."/>
            <person name="Marchal E."/>
            <person name="English S."/>
            <person name="Carruthers M."/>
            <person name="Jennings E.C."/>
            <person name="Chiamaka E.L."/>
            <person name="Frigard R.A."/>
            <person name="Pippel M."/>
            <person name="Attardo G.M."/>
            <person name="Benoit J.B."/>
            <person name="Bornberg-Bauer E."/>
            <person name="Tobe S.S."/>
        </authorList>
    </citation>
    <scope>NUCLEOTIDE SEQUENCE</scope>
    <source>
        <strain evidence="2">Stay&amp;Tobe</strain>
    </source>
</reference>
<gene>
    <name evidence="2" type="ORF">L9F63_012825</name>
</gene>
<dbReference type="AlphaFoldDB" id="A0AAD8ABG5"/>
<evidence type="ECO:0000313" key="3">
    <source>
        <dbReference type="Proteomes" id="UP001233999"/>
    </source>
</evidence>
<sequence length="166" mass="18831">KIIQKYEIKTFFLLGILNITYKASSASFNVNIWLLQLLTQVNLSLASQKELPSFEFFLYFHLVFFSSLKVFLNAAFMKMCFSISLDVMHRTVVTQQIVTVGNGKICTKNVTMIDGDVNEETSCRNISDELIPELEDSQSESEVELPLPEIDTPIPCDVNHPLGYLL</sequence>
<evidence type="ECO:0000256" key="1">
    <source>
        <dbReference type="SAM" id="Phobius"/>
    </source>
</evidence>